<dbReference type="InterPro" id="IPR046609">
    <property type="entry name" value="DUF6668"/>
</dbReference>
<sequence length="198" mass="20553">MLPQTPARLSVRTEPLPITGEFPPLFALVGAHGGAGVSTLATMWAPAADTGRCWPTSPATTRRVLVVAREHMSGIAAAADVLRAAHDGTAPPGVQVCGLITVAAEPGRASKDVLRYARTVAELAPHSYRIPWVKSLIPLLHRQLPTWRPADGVKATRASSDGVLASVPSPIAAVGQQICDDLAADRAAAHSEPSSTVA</sequence>
<protein>
    <submittedName>
        <fullName evidence="1">Uncharacterized protein</fullName>
    </submittedName>
</protein>
<name>A0AAW6REZ8_GORRU</name>
<reference evidence="1" key="1">
    <citation type="submission" date="2023-04" db="EMBL/GenBank/DDBJ databases">
        <title>Characterization and analysis of the complete genome of Gordonia rubripertincta 112, the degrader of aromatic and aliphatic compounds.</title>
        <authorList>
            <person name="Frantsuzova E."/>
            <person name="Bogun A."/>
            <person name="Delegan Y."/>
        </authorList>
    </citation>
    <scope>NUCLEOTIDE SEQUENCE</scope>
    <source>
        <strain evidence="1">112</strain>
        <plasmid evidence="1">p1517_part_1</plasmid>
    </source>
</reference>
<keyword evidence="1" id="KW-0614">Plasmid</keyword>
<organism evidence="1">
    <name type="scientific">Gordonia rubripertincta</name>
    <name type="common">Rhodococcus corallinus</name>
    <dbReference type="NCBI Taxonomy" id="36822"/>
    <lineage>
        <taxon>Bacteria</taxon>
        <taxon>Bacillati</taxon>
        <taxon>Actinomycetota</taxon>
        <taxon>Actinomycetes</taxon>
        <taxon>Mycobacteriales</taxon>
        <taxon>Gordoniaceae</taxon>
        <taxon>Gordonia</taxon>
    </lineage>
</organism>
<gene>
    <name evidence="1" type="ORF">QBL07_19515</name>
</gene>
<comment type="caution">
    <text evidence="1">The sequence shown here is derived from an EMBL/GenBank/DDBJ whole genome shotgun (WGS) entry which is preliminary data.</text>
</comment>
<evidence type="ECO:0000313" key="1">
    <source>
        <dbReference type="EMBL" id="MDG6783010.1"/>
    </source>
</evidence>
<geneLocation type="plasmid" evidence="1">
    <name>p1517_part_1</name>
</geneLocation>
<dbReference type="Pfam" id="PF20373">
    <property type="entry name" value="DUF6668"/>
    <property type="match status" value="1"/>
</dbReference>
<dbReference type="AlphaFoldDB" id="A0AAW6REZ8"/>
<accession>A0AAW6REZ8</accession>
<proteinExistence type="predicted"/>
<dbReference type="EMBL" id="JARUXG010000015">
    <property type="protein sequence ID" value="MDG6783010.1"/>
    <property type="molecule type" value="Genomic_DNA"/>
</dbReference>
<dbReference type="RefSeq" id="WP_269554825.1">
    <property type="nucleotide sequence ID" value="NZ_CP178555.1"/>
</dbReference>